<comment type="caution">
    <text evidence="1">The sequence shown here is derived from an EMBL/GenBank/DDBJ whole genome shotgun (WGS) entry which is preliminary data.</text>
</comment>
<evidence type="ECO:0000313" key="2">
    <source>
        <dbReference type="Proteomes" id="UP001143910"/>
    </source>
</evidence>
<dbReference type="EMBL" id="JANJQO010001250">
    <property type="protein sequence ID" value="KAJ2971893.1"/>
    <property type="molecule type" value="Genomic_DNA"/>
</dbReference>
<reference evidence="1" key="1">
    <citation type="submission" date="2022-08" db="EMBL/GenBank/DDBJ databases">
        <title>Genome Sequence of Lecanicillium fungicola.</title>
        <authorList>
            <person name="Buettner E."/>
        </authorList>
    </citation>
    <scope>NUCLEOTIDE SEQUENCE</scope>
    <source>
        <strain evidence="1">Babe33</strain>
    </source>
</reference>
<accession>A0ACC1MYR4</accession>
<evidence type="ECO:0000313" key="1">
    <source>
        <dbReference type="EMBL" id="KAJ2971893.1"/>
    </source>
</evidence>
<dbReference type="Proteomes" id="UP001143910">
    <property type="component" value="Unassembled WGS sequence"/>
</dbReference>
<gene>
    <name evidence="1" type="ORF">NQ176_g7469</name>
</gene>
<sequence>MSAAVVADQPERHARPFFGRSSAESSLRFARQTSFKYKGESAKSGLFGRPRNPSDASSRKMLISGPTHFRHLSSGSQHAFPASPLRMHPLLPEVSRAPQMPEFFEMPYAPGTARSWEPESNRESLPPLEPLELSIYRAQNRLSPILPRFDLPIMVPSPPPAYASEESGQNSLLASERSFPLLFHMPRRPTLRSPRRLPAAAEMDNASTATPIHASAVRENETSAAHTSIEIDAIRSRVANAMLEVERLQQKIDEVVERQSLYTISRPSSAHSSRSLSRTLPDLEPMPSIPALPPSAPSFAERLHGESELPSPTHVSSPARVYTVDESEAKGNQGQPEALASHDGIEDIMTPPLPLVLRPPLRKKKPFSGGLSTFVFPAPPRNQEGSWDSITNMPQPITGADGFYQSVPVSDVNVSYESLHSLSTSDGGANSDTQSLHSPHSPTTPREMPIERCGTFGQGGKERRMSVGVAL</sequence>
<keyword evidence="2" id="KW-1185">Reference proteome</keyword>
<name>A0ACC1MYR4_9HYPO</name>
<organism evidence="1 2">
    <name type="scientific">Zarea fungicola</name>
    <dbReference type="NCBI Taxonomy" id="93591"/>
    <lineage>
        <taxon>Eukaryota</taxon>
        <taxon>Fungi</taxon>
        <taxon>Dikarya</taxon>
        <taxon>Ascomycota</taxon>
        <taxon>Pezizomycotina</taxon>
        <taxon>Sordariomycetes</taxon>
        <taxon>Hypocreomycetidae</taxon>
        <taxon>Hypocreales</taxon>
        <taxon>Cordycipitaceae</taxon>
        <taxon>Zarea</taxon>
    </lineage>
</organism>
<proteinExistence type="predicted"/>
<protein>
    <submittedName>
        <fullName evidence="1">Uncharacterized protein</fullName>
    </submittedName>
</protein>